<dbReference type="RefSeq" id="WP_345538344.1">
    <property type="nucleotide sequence ID" value="NZ_BAABGJ010000021.1"/>
</dbReference>
<dbReference type="Proteomes" id="UP001500975">
    <property type="component" value="Unassembled WGS sequence"/>
</dbReference>
<dbReference type="SUPFAM" id="SSF52172">
    <property type="entry name" value="CheY-like"/>
    <property type="match status" value="1"/>
</dbReference>
<dbReference type="InterPro" id="IPR050261">
    <property type="entry name" value="FrsA_esterase"/>
</dbReference>
<dbReference type="PANTHER" id="PTHR22946">
    <property type="entry name" value="DIENELACTONE HYDROLASE DOMAIN-CONTAINING PROTEIN-RELATED"/>
    <property type="match status" value="1"/>
</dbReference>
<feature type="domain" description="Response regulatory" evidence="3">
    <location>
        <begin position="246"/>
        <end position="354"/>
    </location>
</feature>
<dbReference type="InterPro" id="IPR001789">
    <property type="entry name" value="Sig_transdc_resp-reg_receiver"/>
</dbReference>
<dbReference type="SMART" id="SM00448">
    <property type="entry name" value="REC"/>
    <property type="match status" value="1"/>
</dbReference>
<dbReference type="Gene3D" id="3.40.50.2300">
    <property type="match status" value="1"/>
</dbReference>
<keyword evidence="1" id="KW-0378">Hydrolase</keyword>
<dbReference type="EMBL" id="BAABGJ010000021">
    <property type="protein sequence ID" value="GAA4343537.1"/>
    <property type="molecule type" value="Genomic_DNA"/>
</dbReference>
<organism evidence="4 5">
    <name type="scientific">Variovorax defluvii</name>
    <dbReference type="NCBI Taxonomy" id="913761"/>
    <lineage>
        <taxon>Bacteria</taxon>
        <taxon>Pseudomonadati</taxon>
        <taxon>Pseudomonadota</taxon>
        <taxon>Betaproteobacteria</taxon>
        <taxon>Burkholderiales</taxon>
        <taxon>Comamonadaceae</taxon>
        <taxon>Variovorax</taxon>
    </lineage>
</organism>
<keyword evidence="2" id="KW-0597">Phosphoprotein</keyword>
<name>A0ABP8HSA2_9BURK</name>
<dbReference type="Gene3D" id="3.40.50.1820">
    <property type="entry name" value="alpha/beta hydrolase"/>
    <property type="match status" value="1"/>
</dbReference>
<proteinExistence type="predicted"/>
<dbReference type="CDD" id="cd00156">
    <property type="entry name" value="REC"/>
    <property type="match status" value="1"/>
</dbReference>
<evidence type="ECO:0000259" key="3">
    <source>
        <dbReference type="PROSITE" id="PS50110"/>
    </source>
</evidence>
<dbReference type="SUPFAM" id="SSF53474">
    <property type="entry name" value="alpha/beta-Hydrolases"/>
    <property type="match status" value="1"/>
</dbReference>
<dbReference type="PROSITE" id="PS50110">
    <property type="entry name" value="RESPONSE_REGULATORY"/>
    <property type="match status" value="1"/>
</dbReference>
<dbReference type="Pfam" id="PF00326">
    <property type="entry name" value="Peptidase_S9"/>
    <property type="match status" value="1"/>
</dbReference>
<evidence type="ECO:0000313" key="4">
    <source>
        <dbReference type="EMBL" id="GAA4343537.1"/>
    </source>
</evidence>
<reference evidence="5" key="1">
    <citation type="journal article" date="2019" name="Int. J. Syst. Evol. Microbiol.">
        <title>The Global Catalogue of Microorganisms (GCM) 10K type strain sequencing project: providing services to taxonomists for standard genome sequencing and annotation.</title>
        <authorList>
            <consortium name="The Broad Institute Genomics Platform"/>
            <consortium name="The Broad Institute Genome Sequencing Center for Infectious Disease"/>
            <person name="Wu L."/>
            <person name="Ma J."/>
        </authorList>
    </citation>
    <scope>NUCLEOTIDE SEQUENCE [LARGE SCALE GENOMIC DNA]</scope>
    <source>
        <strain evidence="5">JCM 17804</strain>
    </source>
</reference>
<evidence type="ECO:0000256" key="2">
    <source>
        <dbReference type="PROSITE-ProRule" id="PRU00169"/>
    </source>
</evidence>
<dbReference type="InterPro" id="IPR002471">
    <property type="entry name" value="Pept_S9_AS"/>
</dbReference>
<dbReference type="Pfam" id="PF00072">
    <property type="entry name" value="Response_reg"/>
    <property type="match status" value="1"/>
</dbReference>
<evidence type="ECO:0000313" key="5">
    <source>
        <dbReference type="Proteomes" id="UP001500975"/>
    </source>
</evidence>
<feature type="modified residue" description="4-aspartylphosphate" evidence="2">
    <location>
        <position position="295"/>
    </location>
</feature>
<protein>
    <recommendedName>
        <fullName evidence="3">Response regulatory domain-containing protein</fullName>
    </recommendedName>
</protein>
<dbReference type="InterPro" id="IPR011006">
    <property type="entry name" value="CheY-like_superfamily"/>
</dbReference>
<keyword evidence="5" id="KW-1185">Reference proteome</keyword>
<evidence type="ECO:0000256" key="1">
    <source>
        <dbReference type="ARBA" id="ARBA00022801"/>
    </source>
</evidence>
<dbReference type="InterPro" id="IPR001375">
    <property type="entry name" value="Peptidase_S9_cat"/>
</dbReference>
<accession>A0ABP8HSA2</accession>
<dbReference type="PROSITE" id="PS00708">
    <property type="entry name" value="PRO_ENDOPEP_SER"/>
    <property type="match status" value="1"/>
</dbReference>
<dbReference type="PANTHER" id="PTHR22946:SF5">
    <property type="entry name" value="PEPTIDASE S9 PROLYL OLIGOPEPTIDASE CATALYTIC DOMAIN-CONTAINING PROTEIN"/>
    <property type="match status" value="1"/>
</dbReference>
<dbReference type="InterPro" id="IPR029058">
    <property type="entry name" value="AB_hydrolase_fold"/>
</dbReference>
<gene>
    <name evidence="4" type="ORF">GCM10023165_26080</name>
</gene>
<sequence>MAPSAIDPPLRPGLLLVPGWNDDQRARDRTLEQGLHAAGWACHRVDLPNATLSATERASVTREDNLRDLLAAYDALAAEPQVARDAIGMVGVSYGGYLAALASRLRPLRWLALRAPALYRDEAWSQPKEALDKDDLSVYRLLRLPPQKNRALGACADFRGDALLIGSAHDDTIPRPVIENYAAALATARSFELRMIEGADHALSHPDWYEAFRRSLFDWLGQRQAEWKVERAAAASPAHAPPPRLRILVVEDDADTLAATLHLLQALGHWATGVKSAEGAKSRFLEGVFDVLMVDIGLPALSGRELAQTLRERASFPVIFATGQAAPPQAPPDTFWLHKPYSVEQLEAALRGAAALLPPRRDPS</sequence>
<comment type="caution">
    <text evidence="4">The sequence shown here is derived from an EMBL/GenBank/DDBJ whole genome shotgun (WGS) entry which is preliminary data.</text>
</comment>